<dbReference type="GeneID" id="80350125"/>
<dbReference type="KEGG" id="nwl:NWFMUON74_56970"/>
<protein>
    <recommendedName>
        <fullName evidence="3">Hypervirulence associated protein TUDOR domain-containing protein</fullName>
    </recommendedName>
</protein>
<proteinExistence type="predicted"/>
<evidence type="ECO:0000313" key="2">
    <source>
        <dbReference type="Proteomes" id="UP000516173"/>
    </source>
</evidence>
<reference evidence="1 2" key="1">
    <citation type="submission" date="2020-08" db="EMBL/GenBank/DDBJ databases">
        <title>Genome Sequencing of Nocardia wallacei strain FMUON74 and assembly.</title>
        <authorList>
            <person name="Toyokawa M."/>
            <person name="Uesaka K."/>
        </authorList>
    </citation>
    <scope>NUCLEOTIDE SEQUENCE [LARGE SCALE GENOMIC DNA]</scope>
    <source>
        <strain evidence="1 2">FMUON74</strain>
    </source>
</reference>
<dbReference type="AlphaFoldDB" id="A0A7G1KRQ4"/>
<gene>
    <name evidence="1" type="ORF">NWFMUON74_56970</name>
</gene>
<keyword evidence="2" id="KW-1185">Reference proteome</keyword>
<organism evidence="1 2">
    <name type="scientific">Nocardia wallacei</name>
    <dbReference type="NCBI Taxonomy" id="480035"/>
    <lineage>
        <taxon>Bacteria</taxon>
        <taxon>Bacillati</taxon>
        <taxon>Actinomycetota</taxon>
        <taxon>Actinomycetes</taxon>
        <taxon>Mycobacteriales</taxon>
        <taxon>Nocardiaceae</taxon>
        <taxon>Nocardia</taxon>
    </lineage>
</organism>
<sequence>MGYKKGDDVVAKKDLGGVVRDSVRAGSKGTVTETNTFGEPTKVAFRDGNKTKEIRVNGKEVR</sequence>
<accession>A0A7G1KRQ4</accession>
<dbReference type="Proteomes" id="UP000516173">
    <property type="component" value="Chromosome"/>
</dbReference>
<evidence type="ECO:0000313" key="1">
    <source>
        <dbReference type="EMBL" id="BCK57925.1"/>
    </source>
</evidence>
<dbReference type="EMBL" id="AP023396">
    <property type="protein sequence ID" value="BCK57925.1"/>
    <property type="molecule type" value="Genomic_DNA"/>
</dbReference>
<evidence type="ECO:0008006" key="3">
    <source>
        <dbReference type="Google" id="ProtNLM"/>
    </source>
</evidence>
<dbReference type="RefSeq" id="WP_187684754.1">
    <property type="nucleotide sequence ID" value="NZ_AP023396.1"/>
</dbReference>
<name>A0A7G1KRQ4_9NOCA</name>